<evidence type="ECO:0000313" key="3">
    <source>
        <dbReference type="Proteomes" id="UP001596408"/>
    </source>
</evidence>
<feature type="region of interest" description="Disordered" evidence="1">
    <location>
        <begin position="26"/>
        <end position="59"/>
    </location>
</feature>
<protein>
    <submittedName>
        <fullName evidence="2">Uncharacterized protein</fullName>
    </submittedName>
</protein>
<comment type="caution">
    <text evidence="2">The sequence shown here is derived from an EMBL/GenBank/DDBJ whole genome shotgun (WGS) entry which is preliminary data.</text>
</comment>
<sequence>MSETTLHELAEQNSERLAALADALDVDDPTRQTDAKKASFLGFDSPSPSPSTQKSLSDADRTAALIKQNAETLQHILEAVDEDAGRNVGSEKAAFLGME</sequence>
<dbReference type="RefSeq" id="WP_379691908.1">
    <property type="nucleotide sequence ID" value="NZ_JBHSXH010000002.1"/>
</dbReference>
<feature type="compositionally biased region" description="Basic and acidic residues" evidence="1">
    <location>
        <begin position="28"/>
        <end position="37"/>
    </location>
</feature>
<evidence type="ECO:0000256" key="1">
    <source>
        <dbReference type="SAM" id="MobiDB-lite"/>
    </source>
</evidence>
<keyword evidence="3" id="KW-1185">Reference proteome</keyword>
<proteinExistence type="predicted"/>
<dbReference type="Proteomes" id="UP001596408">
    <property type="component" value="Unassembled WGS sequence"/>
</dbReference>
<dbReference type="EMBL" id="JBHSXH010000002">
    <property type="protein sequence ID" value="MFC6823475.1"/>
    <property type="molecule type" value="Genomic_DNA"/>
</dbReference>
<accession>A0ABD5TS83</accession>
<evidence type="ECO:0000313" key="2">
    <source>
        <dbReference type="EMBL" id="MFC6823475.1"/>
    </source>
</evidence>
<name>A0ABD5TS83_9EURY</name>
<reference evidence="2 3" key="1">
    <citation type="journal article" date="2019" name="Int. J. Syst. Evol. Microbiol.">
        <title>The Global Catalogue of Microorganisms (GCM) 10K type strain sequencing project: providing services to taxonomists for standard genome sequencing and annotation.</title>
        <authorList>
            <consortium name="The Broad Institute Genomics Platform"/>
            <consortium name="The Broad Institute Genome Sequencing Center for Infectious Disease"/>
            <person name="Wu L."/>
            <person name="Ma J."/>
        </authorList>
    </citation>
    <scope>NUCLEOTIDE SEQUENCE [LARGE SCALE GENOMIC DNA]</scope>
    <source>
        <strain evidence="2 3">YIM 94188</strain>
    </source>
</reference>
<organism evidence="2 3">
    <name type="scientific">Halopelagius fulvigenes</name>
    <dbReference type="NCBI Taxonomy" id="1198324"/>
    <lineage>
        <taxon>Archaea</taxon>
        <taxon>Methanobacteriati</taxon>
        <taxon>Methanobacteriota</taxon>
        <taxon>Stenosarchaea group</taxon>
        <taxon>Halobacteria</taxon>
        <taxon>Halobacteriales</taxon>
        <taxon>Haloferacaceae</taxon>
    </lineage>
</organism>
<gene>
    <name evidence="2" type="ORF">ACFQEV_00425</name>
</gene>
<dbReference type="AlphaFoldDB" id="A0ABD5TS83"/>